<reference evidence="1 2" key="1">
    <citation type="submission" date="2018-09" db="EMBL/GenBank/DDBJ databases">
        <title>Bacillus saliacetes sp. nov., isolated from Thai shrimp paste (Ka-pi).</title>
        <authorList>
            <person name="Daroonpunt R."/>
            <person name="Tanasupawat S."/>
            <person name="Yiamsombut S."/>
        </authorList>
    </citation>
    <scope>NUCLEOTIDE SEQUENCE [LARGE SCALE GENOMIC DNA]</scope>
    <source>
        <strain evidence="1 2">SKP7-4</strain>
    </source>
</reference>
<sequence length="195" mass="22120">MTVIYMVRHAHSVFNLEEEETRSLSVRGMADAERVKEVLMKEKIDAIYSSSYTRAIQTVQPLADGLRLNIQADERFRERDLAAKDFVLEDPEHAMQRVFAEPDHTFPGGESNNEVKARGTAALKEILMKHKGKNVAVGIHGHAMTIIMGAFDPAYGSLEFWRGTTKPDIYKLNFEGEKLVDVSRLWEASLLEERV</sequence>
<dbReference type="PANTHER" id="PTHR48100">
    <property type="entry name" value="BROAD-SPECIFICITY PHOSPHATASE YOR283W-RELATED"/>
    <property type="match status" value="1"/>
</dbReference>
<dbReference type="GO" id="GO:0016791">
    <property type="term" value="F:phosphatase activity"/>
    <property type="evidence" value="ECO:0007669"/>
    <property type="project" value="TreeGrafter"/>
</dbReference>
<dbReference type="SMART" id="SM00855">
    <property type="entry name" value="PGAM"/>
    <property type="match status" value="1"/>
</dbReference>
<dbReference type="InterPro" id="IPR029033">
    <property type="entry name" value="His_PPase_superfam"/>
</dbReference>
<dbReference type="PANTHER" id="PTHR48100:SF59">
    <property type="entry name" value="ADENOSYLCOBALAMIN_ALPHA-RIBAZOLE PHOSPHATASE"/>
    <property type="match status" value="1"/>
</dbReference>
<accession>A0A3A1QZ82</accession>
<dbReference type="GO" id="GO:0005737">
    <property type="term" value="C:cytoplasm"/>
    <property type="evidence" value="ECO:0007669"/>
    <property type="project" value="TreeGrafter"/>
</dbReference>
<dbReference type="Gene3D" id="3.40.50.1240">
    <property type="entry name" value="Phosphoglycerate mutase-like"/>
    <property type="match status" value="1"/>
</dbReference>
<dbReference type="AlphaFoldDB" id="A0A3A1QZ82"/>
<dbReference type="Pfam" id="PF00300">
    <property type="entry name" value="His_Phos_1"/>
    <property type="match status" value="1"/>
</dbReference>
<protein>
    <submittedName>
        <fullName evidence="1">Histidine phosphatase family protein</fullName>
    </submittedName>
</protein>
<evidence type="ECO:0000313" key="1">
    <source>
        <dbReference type="EMBL" id="RIW32720.1"/>
    </source>
</evidence>
<dbReference type="OrthoDB" id="2185101at2"/>
<proteinExistence type="predicted"/>
<dbReference type="Proteomes" id="UP000265801">
    <property type="component" value="Unassembled WGS sequence"/>
</dbReference>
<dbReference type="RefSeq" id="WP_119547279.1">
    <property type="nucleotide sequence ID" value="NZ_QXIR01000016.1"/>
</dbReference>
<organism evidence="1 2">
    <name type="scientific">Bacillus salacetis</name>
    <dbReference type="NCBI Taxonomy" id="2315464"/>
    <lineage>
        <taxon>Bacteria</taxon>
        <taxon>Bacillati</taxon>
        <taxon>Bacillota</taxon>
        <taxon>Bacilli</taxon>
        <taxon>Bacillales</taxon>
        <taxon>Bacillaceae</taxon>
        <taxon>Bacillus</taxon>
    </lineage>
</organism>
<evidence type="ECO:0000313" key="2">
    <source>
        <dbReference type="Proteomes" id="UP000265801"/>
    </source>
</evidence>
<keyword evidence="2" id="KW-1185">Reference proteome</keyword>
<gene>
    <name evidence="1" type="ORF">D3H55_12625</name>
</gene>
<dbReference type="SUPFAM" id="SSF53254">
    <property type="entry name" value="Phosphoglycerate mutase-like"/>
    <property type="match status" value="1"/>
</dbReference>
<name>A0A3A1QZ82_9BACI</name>
<dbReference type="CDD" id="cd07067">
    <property type="entry name" value="HP_PGM_like"/>
    <property type="match status" value="1"/>
</dbReference>
<comment type="caution">
    <text evidence="1">The sequence shown here is derived from an EMBL/GenBank/DDBJ whole genome shotgun (WGS) entry which is preliminary data.</text>
</comment>
<dbReference type="InterPro" id="IPR050275">
    <property type="entry name" value="PGM_Phosphatase"/>
</dbReference>
<dbReference type="EMBL" id="QXIR01000016">
    <property type="protein sequence ID" value="RIW32720.1"/>
    <property type="molecule type" value="Genomic_DNA"/>
</dbReference>
<dbReference type="InterPro" id="IPR013078">
    <property type="entry name" value="His_Pase_superF_clade-1"/>
</dbReference>